<name>A0AAP0BD48_9ASPA</name>
<dbReference type="Proteomes" id="UP001418222">
    <property type="component" value="Unassembled WGS sequence"/>
</dbReference>
<comment type="similarity">
    <text evidence="1">Belongs to the DCC1 family.</text>
</comment>
<evidence type="ECO:0000313" key="3">
    <source>
        <dbReference type="EMBL" id="KAK8935590.1"/>
    </source>
</evidence>
<gene>
    <name evidence="3" type="ORF">KSP39_PZI012906</name>
</gene>
<evidence type="ECO:0000256" key="2">
    <source>
        <dbReference type="ARBA" id="ARBA00022705"/>
    </source>
</evidence>
<dbReference type="PANTHER" id="PTHR13395">
    <property type="entry name" value="SISTER CHROMATID COHESION PROTEIN DCC1-RELATED"/>
    <property type="match status" value="1"/>
</dbReference>
<dbReference type="InterPro" id="IPR019128">
    <property type="entry name" value="Dcc1"/>
</dbReference>
<dbReference type="GO" id="GO:0031390">
    <property type="term" value="C:Ctf18 RFC-like complex"/>
    <property type="evidence" value="ECO:0007669"/>
    <property type="project" value="InterPro"/>
</dbReference>
<dbReference type="GO" id="GO:0000785">
    <property type="term" value="C:chromatin"/>
    <property type="evidence" value="ECO:0007669"/>
    <property type="project" value="TreeGrafter"/>
</dbReference>
<comment type="caution">
    <text evidence="3">The sequence shown here is derived from an EMBL/GenBank/DDBJ whole genome shotgun (WGS) entry which is preliminary data.</text>
</comment>
<organism evidence="3 4">
    <name type="scientific">Platanthera zijinensis</name>
    <dbReference type="NCBI Taxonomy" id="2320716"/>
    <lineage>
        <taxon>Eukaryota</taxon>
        <taxon>Viridiplantae</taxon>
        <taxon>Streptophyta</taxon>
        <taxon>Embryophyta</taxon>
        <taxon>Tracheophyta</taxon>
        <taxon>Spermatophyta</taxon>
        <taxon>Magnoliopsida</taxon>
        <taxon>Liliopsida</taxon>
        <taxon>Asparagales</taxon>
        <taxon>Orchidaceae</taxon>
        <taxon>Orchidoideae</taxon>
        <taxon>Orchideae</taxon>
        <taxon>Orchidinae</taxon>
        <taxon>Platanthera</taxon>
    </lineage>
</organism>
<dbReference type="GO" id="GO:0000775">
    <property type="term" value="C:chromosome, centromeric region"/>
    <property type="evidence" value="ECO:0007669"/>
    <property type="project" value="TreeGrafter"/>
</dbReference>
<accession>A0AAP0BD48</accession>
<dbReference type="PANTHER" id="PTHR13395:SF6">
    <property type="entry name" value="SISTER CHROMATID COHESION PROTEIN DCC1"/>
    <property type="match status" value="1"/>
</dbReference>
<dbReference type="GO" id="GO:0006260">
    <property type="term" value="P:DNA replication"/>
    <property type="evidence" value="ECO:0007669"/>
    <property type="project" value="UniProtKB-KW"/>
</dbReference>
<dbReference type="EMBL" id="JBBWWQ010000011">
    <property type="protein sequence ID" value="KAK8935590.1"/>
    <property type="molecule type" value="Genomic_DNA"/>
</dbReference>
<evidence type="ECO:0000256" key="1">
    <source>
        <dbReference type="ARBA" id="ARBA00007017"/>
    </source>
</evidence>
<protein>
    <submittedName>
        <fullName evidence="3">Uncharacterized protein</fullName>
    </submittedName>
</protein>
<dbReference type="GO" id="GO:0034088">
    <property type="term" value="P:maintenance of mitotic sister chromatid cohesion"/>
    <property type="evidence" value="ECO:0007669"/>
    <property type="project" value="TreeGrafter"/>
</dbReference>
<keyword evidence="2" id="KW-0235">DNA replication</keyword>
<reference evidence="3 4" key="1">
    <citation type="journal article" date="2022" name="Nat. Plants">
        <title>Genomes of leafy and leafless Platanthera orchids illuminate the evolution of mycoheterotrophy.</title>
        <authorList>
            <person name="Li M.H."/>
            <person name="Liu K.W."/>
            <person name="Li Z."/>
            <person name="Lu H.C."/>
            <person name="Ye Q.L."/>
            <person name="Zhang D."/>
            <person name="Wang J.Y."/>
            <person name="Li Y.F."/>
            <person name="Zhong Z.M."/>
            <person name="Liu X."/>
            <person name="Yu X."/>
            <person name="Liu D.K."/>
            <person name="Tu X.D."/>
            <person name="Liu B."/>
            <person name="Hao Y."/>
            <person name="Liao X.Y."/>
            <person name="Jiang Y.T."/>
            <person name="Sun W.H."/>
            <person name="Chen J."/>
            <person name="Chen Y.Q."/>
            <person name="Ai Y."/>
            <person name="Zhai J.W."/>
            <person name="Wu S.S."/>
            <person name="Zhou Z."/>
            <person name="Hsiao Y.Y."/>
            <person name="Wu W.L."/>
            <person name="Chen Y.Y."/>
            <person name="Lin Y.F."/>
            <person name="Hsu J.L."/>
            <person name="Li C.Y."/>
            <person name="Wang Z.W."/>
            <person name="Zhao X."/>
            <person name="Zhong W.Y."/>
            <person name="Ma X.K."/>
            <person name="Ma L."/>
            <person name="Huang J."/>
            <person name="Chen G.Z."/>
            <person name="Huang M.Z."/>
            <person name="Huang L."/>
            <person name="Peng D.H."/>
            <person name="Luo Y.B."/>
            <person name="Zou S.Q."/>
            <person name="Chen S.P."/>
            <person name="Lan S."/>
            <person name="Tsai W.C."/>
            <person name="Van de Peer Y."/>
            <person name="Liu Z.J."/>
        </authorList>
    </citation>
    <scope>NUCLEOTIDE SEQUENCE [LARGE SCALE GENOMIC DNA]</scope>
    <source>
        <strain evidence="3">Lor287</strain>
    </source>
</reference>
<evidence type="ECO:0000313" key="4">
    <source>
        <dbReference type="Proteomes" id="UP001418222"/>
    </source>
</evidence>
<keyword evidence="4" id="KW-1185">Reference proteome</keyword>
<sequence>MEGVNGGMWRRNAEAAEGFLAGVGATETDGNDGEKAERMMAVITPDNFFGAASIITVATGKIEFSLPAKKLDKLKKNLEETPYNPEGDFDSISTQKRGLFRREDLVEIIQASEEEMRAALKSLAAVEVDGYWMIVANESMSKNLTFRC</sequence>
<dbReference type="AlphaFoldDB" id="A0AAP0BD48"/>
<proteinExistence type="inferred from homology"/>
<dbReference type="Pfam" id="PF09724">
    <property type="entry name" value="Dcc1"/>
    <property type="match status" value="1"/>
</dbReference>